<accession>A0A329TSL8</accession>
<protein>
    <submittedName>
        <fullName evidence="1">Uncharacterized protein</fullName>
    </submittedName>
</protein>
<name>A0A329TSL8_9FIRM</name>
<proteinExistence type="predicted"/>
<dbReference type="EMBL" id="PRKZ01000001">
    <property type="protein sequence ID" value="RAW51933.1"/>
    <property type="molecule type" value="Genomic_DNA"/>
</dbReference>
<dbReference type="RefSeq" id="WP_112114566.1">
    <property type="nucleotide sequence ID" value="NZ_PRKZ01000001.1"/>
</dbReference>
<dbReference type="AlphaFoldDB" id="A0A329TSL8"/>
<comment type="caution">
    <text evidence="1">The sequence shown here is derived from an EMBL/GenBank/DDBJ whole genome shotgun (WGS) entry which is preliminary data.</text>
</comment>
<evidence type="ECO:0000313" key="1">
    <source>
        <dbReference type="EMBL" id="RAW51933.1"/>
    </source>
</evidence>
<gene>
    <name evidence="1" type="ORF">C4N25_00530</name>
</gene>
<organism evidence="1 2">
    <name type="scientific">Faecalibacterium prausnitzii</name>
    <dbReference type="NCBI Taxonomy" id="853"/>
    <lineage>
        <taxon>Bacteria</taxon>
        <taxon>Bacillati</taxon>
        <taxon>Bacillota</taxon>
        <taxon>Clostridia</taxon>
        <taxon>Eubacteriales</taxon>
        <taxon>Oscillospiraceae</taxon>
        <taxon>Faecalibacterium</taxon>
    </lineage>
</organism>
<reference evidence="1 2" key="1">
    <citation type="submission" date="2018-02" db="EMBL/GenBank/DDBJ databases">
        <title>Complete genome sequencing of Faecalibacterium prausnitzii strains isolated from the human gut.</title>
        <authorList>
            <person name="Fitzgerald B.C."/>
            <person name="Shkoporov A.N."/>
            <person name="Ross P.R."/>
            <person name="Hill C."/>
        </authorList>
    </citation>
    <scope>NUCLEOTIDE SEQUENCE [LARGE SCALE GENOMIC DNA]</scope>
    <source>
        <strain evidence="1 2">APC942/8-14-2</strain>
    </source>
</reference>
<sequence>MKQDRRRWKVCFETNYWGTQKGTDPGEELCLDREFEWNGHRWQIPALYRCRQGLVVDFAMEVPQEELRAFMKKWGIAEDGECTRTMTRAEERQMEQENPLDGGFCAELVLNGMRLRPSDGCGVGYLPGDAAGNDEAAELLFHYGLEKTKIWRFWRNSYPWATKSRRSCPKRFRTLEVQMEAELEQYRSECFRTPVVGESVMVHDAADGTAYRLTVLGARSETLELPDDDGWERPNCFCLMTYRLTPKAENFFLDDCAEGDHPRRRARPPIDPERTALEKKYGLEPQMEGDAAIAVIGGADGPTAVFCTVRGETEETNGAAAACSACYFEPVQLETITWQASFCRKPCADADVKLL</sequence>
<dbReference type="Proteomes" id="UP000251634">
    <property type="component" value="Unassembled WGS sequence"/>
</dbReference>
<evidence type="ECO:0000313" key="2">
    <source>
        <dbReference type="Proteomes" id="UP000251634"/>
    </source>
</evidence>